<dbReference type="STRING" id="1245528.M3K214"/>
<feature type="transmembrane region" description="Helical" evidence="10">
    <location>
        <begin position="161"/>
        <end position="180"/>
    </location>
</feature>
<evidence type="ECO:0000256" key="3">
    <source>
        <dbReference type="ARBA" id="ARBA00022729"/>
    </source>
</evidence>
<organism evidence="12 13">
    <name type="scientific">Candida maltosa (strain Xu316)</name>
    <name type="common">Yeast</name>
    <dbReference type="NCBI Taxonomy" id="1245528"/>
    <lineage>
        <taxon>Eukaryota</taxon>
        <taxon>Fungi</taxon>
        <taxon>Dikarya</taxon>
        <taxon>Ascomycota</taxon>
        <taxon>Saccharomycotina</taxon>
        <taxon>Pichiomycetes</taxon>
        <taxon>Debaryomycetaceae</taxon>
        <taxon>Candida/Lodderomyces clade</taxon>
        <taxon>Candida</taxon>
    </lineage>
</organism>
<keyword evidence="13" id="KW-1185">Reference proteome</keyword>
<feature type="region of interest" description="Disordered" evidence="9">
    <location>
        <begin position="199"/>
        <end position="221"/>
    </location>
</feature>
<protein>
    <submittedName>
        <fullName evidence="12">Putative membrane protein, conserved</fullName>
    </submittedName>
</protein>
<dbReference type="EMBL" id="AOGT01000721">
    <property type="protein sequence ID" value="EMG49330.1"/>
    <property type="molecule type" value="Genomic_DNA"/>
</dbReference>
<dbReference type="GO" id="GO:0005789">
    <property type="term" value="C:endoplasmic reticulum membrane"/>
    <property type="evidence" value="ECO:0007669"/>
    <property type="project" value="UniProtKB-SubCell"/>
</dbReference>
<evidence type="ECO:0000256" key="8">
    <source>
        <dbReference type="ARBA" id="ARBA00038311"/>
    </source>
</evidence>
<dbReference type="PANTHER" id="PTHR12924">
    <property type="entry name" value="TRANSLOCON-ASSOCIATED PROTEIN, ALPHA SUBUNIT"/>
    <property type="match status" value="1"/>
</dbReference>
<feature type="chain" id="PRO_5004035165" evidence="11">
    <location>
        <begin position="20"/>
        <end position="242"/>
    </location>
</feature>
<keyword evidence="4" id="KW-0256">Endoplasmic reticulum</keyword>
<proteinExistence type="inferred from homology"/>
<sequence>MKFSTIFTALAATIASVAAYETTGQKHTVDILIDYHIKETPDLSSTDVANWVNGDSVTLQYVVNNNEDKEIIVVGVTGQFKDPITEKIVTNLTTGKVGPINVAPGESIKFDQKINVDLIPNNYELIPHVFVAHDEVIKVIPCRGQLATIVDAAISFFDPRLIFLELVLLATFGGLLFAGYQIWGKSYIQGTAPVVKAKKGTSPVSAGSSPAPSSSGASTGAGYDASWIPEAHLKQKKTKKVN</sequence>
<accession>M3K214</accession>
<comment type="function">
    <text evidence="7">Is probably involved in a pathway contributing to genomic integrity.</text>
</comment>
<dbReference type="OMA" id="WLPETYK"/>
<feature type="compositionally biased region" description="Low complexity" evidence="9">
    <location>
        <begin position="200"/>
        <end position="221"/>
    </location>
</feature>
<dbReference type="HOGENOM" id="CLU_078554_0_0_1"/>
<evidence type="ECO:0000256" key="4">
    <source>
        <dbReference type="ARBA" id="ARBA00022824"/>
    </source>
</evidence>
<evidence type="ECO:0000256" key="6">
    <source>
        <dbReference type="ARBA" id="ARBA00023136"/>
    </source>
</evidence>
<keyword evidence="3 11" id="KW-0732">Signal</keyword>
<evidence type="ECO:0000313" key="12">
    <source>
        <dbReference type="EMBL" id="EMG49330.1"/>
    </source>
</evidence>
<comment type="subcellular location">
    <subcellularLocation>
        <location evidence="1">Endoplasmic reticulum membrane</location>
        <topology evidence="1">Single-pass type I membrane protein</topology>
    </subcellularLocation>
</comment>
<comment type="similarity">
    <text evidence="8">Belongs to the IRC22 family.</text>
</comment>
<keyword evidence="2 10" id="KW-0812">Transmembrane</keyword>
<dbReference type="eggNOG" id="ENOG502S7BF">
    <property type="taxonomic scope" value="Eukaryota"/>
</dbReference>
<evidence type="ECO:0000256" key="5">
    <source>
        <dbReference type="ARBA" id="ARBA00022989"/>
    </source>
</evidence>
<feature type="signal peptide" evidence="11">
    <location>
        <begin position="1"/>
        <end position="19"/>
    </location>
</feature>
<comment type="caution">
    <text evidence="12">The sequence shown here is derived from an EMBL/GenBank/DDBJ whole genome shotgun (WGS) entry which is preliminary data.</text>
</comment>
<evidence type="ECO:0000256" key="2">
    <source>
        <dbReference type="ARBA" id="ARBA00022692"/>
    </source>
</evidence>
<evidence type="ECO:0000256" key="7">
    <source>
        <dbReference type="ARBA" id="ARBA00037565"/>
    </source>
</evidence>
<gene>
    <name evidence="12" type="ORF">G210_5918</name>
</gene>
<dbReference type="Proteomes" id="UP000011777">
    <property type="component" value="Unassembled WGS sequence"/>
</dbReference>
<name>M3K214_CANMX</name>
<dbReference type="InterPro" id="IPR005595">
    <property type="entry name" value="TRAP_alpha"/>
</dbReference>
<dbReference type="PANTHER" id="PTHR12924:SF0">
    <property type="entry name" value="TRANSLOCON-ASSOCIATED PROTEIN SUBUNIT ALPHA"/>
    <property type="match status" value="1"/>
</dbReference>
<evidence type="ECO:0000256" key="9">
    <source>
        <dbReference type="SAM" id="MobiDB-lite"/>
    </source>
</evidence>
<evidence type="ECO:0000313" key="13">
    <source>
        <dbReference type="Proteomes" id="UP000011777"/>
    </source>
</evidence>
<dbReference type="AlphaFoldDB" id="M3K214"/>
<keyword evidence="5 10" id="KW-1133">Transmembrane helix</keyword>
<reference evidence="12 13" key="1">
    <citation type="submission" date="2013-02" db="EMBL/GenBank/DDBJ databases">
        <title>Genome sequence of Candida maltosa Xu316, a potential industrial strain for xylitol and ethanol production.</title>
        <authorList>
            <person name="Yu J."/>
            <person name="Wang Q."/>
            <person name="Geng X."/>
            <person name="Bao W."/>
            <person name="He P."/>
            <person name="Cai J."/>
        </authorList>
    </citation>
    <scope>NUCLEOTIDE SEQUENCE [LARGE SCALE GENOMIC DNA]</scope>
    <source>
        <strain evidence="13">Xu316</strain>
    </source>
</reference>
<evidence type="ECO:0000256" key="10">
    <source>
        <dbReference type="SAM" id="Phobius"/>
    </source>
</evidence>
<dbReference type="Pfam" id="PF03896">
    <property type="entry name" value="TRAP_alpha"/>
    <property type="match status" value="1"/>
</dbReference>
<dbReference type="OrthoDB" id="1926781at2759"/>
<evidence type="ECO:0000256" key="1">
    <source>
        <dbReference type="ARBA" id="ARBA00004115"/>
    </source>
</evidence>
<evidence type="ECO:0000256" key="11">
    <source>
        <dbReference type="SAM" id="SignalP"/>
    </source>
</evidence>
<keyword evidence="6 10" id="KW-0472">Membrane</keyword>